<dbReference type="Gene3D" id="1.20.910.10">
    <property type="entry name" value="Heme oxygenase-like"/>
    <property type="match status" value="1"/>
</dbReference>
<organism evidence="2 3">
    <name type="scientific">Sanguibacter inulinus</name>
    <dbReference type="NCBI Taxonomy" id="60922"/>
    <lineage>
        <taxon>Bacteria</taxon>
        <taxon>Bacillati</taxon>
        <taxon>Actinomycetota</taxon>
        <taxon>Actinomycetes</taxon>
        <taxon>Micrococcales</taxon>
        <taxon>Sanguibacteraceae</taxon>
        <taxon>Sanguibacter</taxon>
    </lineage>
</organism>
<dbReference type="Proteomes" id="UP000561011">
    <property type="component" value="Unassembled WGS sequence"/>
</dbReference>
<dbReference type="RefSeq" id="WP_179914132.1">
    <property type="nucleotide sequence ID" value="NZ_JACBYE010000046.1"/>
</dbReference>
<comment type="caution">
    <text evidence="2">The sequence shown here is derived from an EMBL/GenBank/DDBJ whole genome shotgun (WGS) entry which is preliminary data.</text>
</comment>
<accession>A0A853EWQ7</accession>
<feature type="region of interest" description="Disordered" evidence="1">
    <location>
        <begin position="1"/>
        <end position="26"/>
    </location>
</feature>
<proteinExistence type="predicted"/>
<evidence type="ECO:0000313" key="2">
    <source>
        <dbReference type="EMBL" id="NYS94850.1"/>
    </source>
</evidence>
<evidence type="ECO:0000256" key="1">
    <source>
        <dbReference type="SAM" id="MobiDB-lite"/>
    </source>
</evidence>
<dbReference type="EMBL" id="JACBYE010000046">
    <property type="protein sequence ID" value="NYS94850.1"/>
    <property type="molecule type" value="Genomic_DNA"/>
</dbReference>
<evidence type="ECO:0000313" key="3">
    <source>
        <dbReference type="Proteomes" id="UP000561011"/>
    </source>
</evidence>
<protein>
    <submittedName>
        <fullName evidence="2">Iron-containing redox enzyme family protein</fullName>
    </submittedName>
</protein>
<dbReference type="InterPro" id="IPR016084">
    <property type="entry name" value="Haem_Oase-like_multi-hlx"/>
</dbReference>
<dbReference type="SMART" id="SM01236">
    <property type="entry name" value="Haem_oxygenase_2"/>
    <property type="match status" value="1"/>
</dbReference>
<reference evidence="2 3" key="1">
    <citation type="submission" date="2020-07" db="EMBL/GenBank/DDBJ databases">
        <title>MOT database genomes.</title>
        <authorList>
            <person name="Joseph S."/>
            <person name="Aduse-Opoku J."/>
            <person name="Hashim A."/>
            <person name="Wade W."/>
            <person name="Curtis M."/>
        </authorList>
    </citation>
    <scope>NUCLEOTIDE SEQUENCE [LARGE SCALE GENOMIC DNA]</scope>
    <source>
        <strain evidence="2 3">DSM 100099</strain>
    </source>
</reference>
<gene>
    <name evidence="2" type="ORF">HZZ10_15135</name>
</gene>
<keyword evidence="3" id="KW-1185">Reference proteome</keyword>
<name>A0A853EWQ7_9MICO</name>
<dbReference type="SUPFAM" id="SSF48613">
    <property type="entry name" value="Heme oxygenase-like"/>
    <property type="match status" value="1"/>
</dbReference>
<dbReference type="AlphaFoldDB" id="A0A853EWQ7"/>
<sequence length="364" mass="39381">MSSDVREPPVSTTARDGARTLPLPTPRGPVSEALLAQLVLDPVDAPQSARDTFDEAVRSAPAVVDPDVLLTQDHDVQLALFCLYELHYRGIEDVSDDWEWDPSLLAARAVIERAFEAELRSRVEMPELPAPDRASVAEALFDLTSQDSGPGLSHFVAKKATEEQLRDLLVHRSVYQLKEADPHTWAIPRLGGAPKGALVEIQTDEYGGGDPALMHAALFAQTMRGMGLDDSYGAYVDHVDAATLASVNLMSFFGLHRRLRGAIVGHLAAFEMTSSIPNRLYGNGFRRTGHDAATTRYFDEHVEADAVHEQIAGRDLAGRLAEDDPSLLPDIVFGAAACLAVDGWAAAALLASWERGSLALRSVA</sequence>
<dbReference type="Pfam" id="PF14518">
    <property type="entry name" value="Haem_oxygenas_2"/>
    <property type="match status" value="1"/>
</dbReference>